<gene>
    <name evidence="3" type="ORF">BRAA07T30176Z</name>
    <name evidence="2" type="ORF">BRAPAZ1V2_A07P27140.2</name>
</gene>
<evidence type="ECO:0000256" key="1">
    <source>
        <dbReference type="SAM" id="MobiDB-lite"/>
    </source>
</evidence>
<dbReference type="Gramene" id="A07p27140.2_BraZ1">
    <property type="protein sequence ID" value="A07p27140.2_BraZ1.CDS.1"/>
    <property type="gene ID" value="A07g27140.2_BraZ1"/>
</dbReference>
<feature type="compositionally biased region" description="Basic and acidic residues" evidence="1">
    <location>
        <begin position="81"/>
        <end position="91"/>
    </location>
</feature>
<accession>A0A3P6BTV4</accession>
<organism evidence="3">
    <name type="scientific">Brassica campestris</name>
    <name type="common">Field mustard</name>
    <dbReference type="NCBI Taxonomy" id="3711"/>
    <lineage>
        <taxon>Eukaryota</taxon>
        <taxon>Viridiplantae</taxon>
        <taxon>Streptophyta</taxon>
        <taxon>Embryophyta</taxon>
        <taxon>Tracheophyta</taxon>
        <taxon>Spermatophyta</taxon>
        <taxon>Magnoliopsida</taxon>
        <taxon>eudicotyledons</taxon>
        <taxon>Gunneridae</taxon>
        <taxon>Pentapetalae</taxon>
        <taxon>rosids</taxon>
        <taxon>malvids</taxon>
        <taxon>Brassicales</taxon>
        <taxon>Brassicaceae</taxon>
        <taxon>Brassiceae</taxon>
        <taxon>Brassica</taxon>
    </lineage>
</organism>
<dbReference type="Proteomes" id="UP000694005">
    <property type="component" value="Chromosome A07"/>
</dbReference>
<reference evidence="3" key="1">
    <citation type="submission" date="2018-11" db="EMBL/GenBank/DDBJ databases">
        <authorList>
            <consortium name="Genoscope - CEA"/>
            <person name="William W."/>
        </authorList>
    </citation>
    <scope>NUCLEOTIDE SEQUENCE</scope>
</reference>
<sequence length="123" mass="14066">MAQYTETCGLQPTRSNPSRKQPGSSSSTWTIVRRSMNTGQDEEPPTSPGGREETWRSFAFSEDEPRKQPLKTEQPSEIQADETRLSDPRYRKDKTTAFNQSNKLQLSCMKHLTSLKIRVSLKM</sequence>
<dbReference type="EMBL" id="LS974623">
    <property type="protein sequence ID" value="CAG7903070.1"/>
    <property type="molecule type" value="Genomic_DNA"/>
</dbReference>
<protein>
    <submittedName>
        <fullName evidence="2">Uncharacterized protein</fullName>
    </submittedName>
</protein>
<dbReference type="EMBL" id="LR031574">
    <property type="protein sequence ID" value="VDC99741.1"/>
    <property type="molecule type" value="Genomic_DNA"/>
</dbReference>
<evidence type="ECO:0000313" key="3">
    <source>
        <dbReference type="EMBL" id="VDC99741.1"/>
    </source>
</evidence>
<evidence type="ECO:0000313" key="2">
    <source>
        <dbReference type="EMBL" id="CAG7903070.1"/>
    </source>
</evidence>
<feature type="compositionally biased region" description="Polar residues" evidence="1">
    <location>
        <begin position="1"/>
        <end position="39"/>
    </location>
</feature>
<feature type="region of interest" description="Disordered" evidence="1">
    <location>
        <begin position="1"/>
        <end position="91"/>
    </location>
</feature>
<proteinExistence type="predicted"/>
<name>A0A3P6BTV4_BRACM</name>
<dbReference type="AlphaFoldDB" id="A0A3P6BTV4"/>